<proteinExistence type="predicted"/>
<dbReference type="EMBL" id="VIWP01000018">
    <property type="protein sequence ID" value="TWF43903.1"/>
    <property type="molecule type" value="Genomic_DNA"/>
</dbReference>
<feature type="compositionally biased region" description="Basic and acidic residues" evidence="1">
    <location>
        <begin position="20"/>
        <end position="30"/>
    </location>
</feature>
<dbReference type="SMART" id="SM00054">
    <property type="entry name" value="EFh"/>
    <property type="match status" value="2"/>
</dbReference>
<dbReference type="Pfam" id="PF13499">
    <property type="entry name" value="EF-hand_7"/>
    <property type="match status" value="1"/>
</dbReference>
<comment type="caution">
    <text evidence="3">The sequence shown here is derived from an EMBL/GenBank/DDBJ whole genome shotgun (WGS) entry which is preliminary data.</text>
</comment>
<name>A0A561Q0M0_9HYPH</name>
<gene>
    <name evidence="3" type="ORF">FHW37_11855</name>
</gene>
<dbReference type="AlphaFoldDB" id="A0A561Q0M0"/>
<dbReference type="GO" id="GO:0005509">
    <property type="term" value="F:calcium ion binding"/>
    <property type="evidence" value="ECO:0007669"/>
    <property type="project" value="InterPro"/>
</dbReference>
<dbReference type="OrthoDB" id="8369686at2"/>
<dbReference type="InterPro" id="IPR018247">
    <property type="entry name" value="EF_Hand_1_Ca_BS"/>
</dbReference>
<keyword evidence="4" id="KW-1185">Reference proteome</keyword>
<sequence length="134" mass="14709">MRVGSASDIYQLFVPKAKIKDNAEAPEERPAPTISSSGSGFGNNEIAAAFLARLAKSNFERDDTNGDGFVDQKEYIDAKTQVRSDGYQASASDVQKTWSELDKDGKGRLNEQEYAEGFSSMFQVKAGTFNKPLR</sequence>
<dbReference type="Gene3D" id="1.10.238.10">
    <property type="entry name" value="EF-hand"/>
    <property type="match status" value="1"/>
</dbReference>
<organism evidence="3 4">
    <name type="scientific">Neorhizobium alkalisoli</name>
    <dbReference type="NCBI Taxonomy" id="528178"/>
    <lineage>
        <taxon>Bacteria</taxon>
        <taxon>Pseudomonadati</taxon>
        <taxon>Pseudomonadota</taxon>
        <taxon>Alphaproteobacteria</taxon>
        <taxon>Hyphomicrobiales</taxon>
        <taxon>Rhizobiaceae</taxon>
        <taxon>Rhizobium/Agrobacterium group</taxon>
        <taxon>Neorhizobium</taxon>
    </lineage>
</organism>
<feature type="domain" description="EF-hand" evidence="2">
    <location>
        <begin position="89"/>
        <end position="124"/>
    </location>
</feature>
<evidence type="ECO:0000313" key="3">
    <source>
        <dbReference type="EMBL" id="TWF43903.1"/>
    </source>
</evidence>
<accession>A0A561Q0M0</accession>
<dbReference type="PROSITE" id="PS00018">
    <property type="entry name" value="EF_HAND_1"/>
    <property type="match status" value="1"/>
</dbReference>
<dbReference type="SUPFAM" id="SSF47473">
    <property type="entry name" value="EF-hand"/>
    <property type="match status" value="1"/>
</dbReference>
<protein>
    <recommendedName>
        <fullName evidence="2">EF-hand domain-containing protein</fullName>
    </recommendedName>
</protein>
<dbReference type="Proteomes" id="UP000320653">
    <property type="component" value="Unassembled WGS sequence"/>
</dbReference>
<evidence type="ECO:0000256" key="1">
    <source>
        <dbReference type="SAM" id="MobiDB-lite"/>
    </source>
</evidence>
<reference evidence="3 4" key="1">
    <citation type="submission" date="2019-06" db="EMBL/GenBank/DDBJ databases">
        <title>Sorghum-associated microbial communities from plants grown in Nebraska, USA.</title>
        <authorList>
            <person name="Schachtman D."/>
        </authorList>
    </citation>
    <scope>NUCLEOTIDE SEQUENCE [LARGE SCALE GENOMIC DNA]</scope>
    <source>
        <strain evidence="3 4">1225</strain>
    </source>
</reference>
<feature type="region of interest" description="Disordered" evidence="1">
    <location>
        <begin position="20"/>
        <end position="39"/>
    </location>
</feature>
<dbReference type="PROSITE" id="PS50222">
    <property type="entry name" value="EF_HAND_2"/>
    <property type="match status" value="1"/>
</dbReference>
<dbReference type="InterPro" id="IPR011992">
    <property type="entry name" value="EF-hand-dom_pair"/>
</dbReference>
<evidence type="ECO:0000313" key="4">
    <source>
        <dbReference type="Proteomes" id="UP000320653"/>
    </source>
</evidence>
<dbReference type="RefSeq" id="WP_145643588.1">
    <property type="nucleotide sequence ID" value="NZ_VIWP01000018.1"/>
</dbReference>
<evidence type="ECO:0000259" key="2">
    <source>
        <dbReference type="PROSITE" id="PS50222"/>
    </source>
</evidence>
<dbReference type="InterPro" id="IPR002048">
    <property type="entry name" value="EF_hand_dom"/>
</dbReference>